<evidence type="ECO:0000313" key="2">
    <source>
        <dbReference type="Proteomes" id="UP000189670"/>
    </source>
</evidence>
<dbReference type="AlphaFoldDB" id="A0A1V1P488"/>
<sequence length="123" mass="14655">MISNVEKYLKSNKFSDSYIIDIKSEFITIYETNQDREGIISTFGELFPIKNFNHSEAIDFFNKYATYSPVMRFILKDKKQRIFYAERFCFRSSIDDWIQIGESASLKKTFINLRETFGERIII</sequence>
<reference evidence="2" key="1">
    <citation type="submission" date="2012-11" db="EMBL/GenBank/DDBJ databases">
        <authorList>
            <person name="Lucero-Rivera Y.E."/>
            <person name="Tovar-Ramirez D."/>
        </authorList>
    </citation>
    <scope>NUCLEOTIDE SEQUENCE [LARGE SCALE GENOMIC DNA]</scope>
    <source>
        <strain evidence="2">Araruama</strain>
    </source>
</reference>
<accession>A0A1V1P488</accession>
<comment type="caution">
    <text evidence="1">The sequence shown here is derived from an EMBL/GenBank/DDBJ whole genome shotgun (WGS) entry which is preliminary data.</text>
</comment>
<dbReference type="EMBL" id="ATBP01000580">
    <property type="protein sequence ID" value="ETR69709.1"/>
    <property type="molecule type" value="Genomic_DNA"/>
</dbReference>
<evidence type="ECO:0000313" key="1">
    <source>
        <dbReference type="EMBL" id="ETR69709.1"/>
    </source>
</evidence>
<organism evidence="1 2">
    <name type="scientific">Candidatus Magnetoglobus multicellularis str. Araruama</name>
    <dbReference type="NCBI Taxonomy" id="890399"/>
    <lineage>
        <taxon>Bacteria</taxon>
        <taxon>Pseudomonadati</taxon>
        <taxon>Thermodesulfobacteriota</taxon>
        <taxon>Desulfobacteria</taxon>
        <taxon>Desulfobacterales</taxon>
        <taxon>Desulfobacteraceae</taxon>
        <taxon>Candidatus Magnetoglobus</taxon>
    </lineage>
</organism>
<protein>
    <submittedName>
        <fullName evidence="1">Uncharacterized protein</fullName>
    </submittedName>
</protein>
<proteinExistence type="predicted"/>
<name>A0A1V1P488_9BACT</name>
<dbReference type="Proteomes" id="UP000189670">
    <property type="component" value="Unassembled WGS sequence"/>
</dbReference>
<gene>
    <name evidence="1" type="ORF">OMM_09361</name>
</gene>